<comment type="caution">
    <text evidence="2">The sequence shown here is derived from an EMBL/GenBank/DDBJ whole genome shotgun (WGS) entry which is preliminary data.</text>
</comment>
<evidence type="ECO:0000259" key="1">
    <source>
        <dbReference type="PROSITE" id="PS50181"/>
    </source>
</evidence>
<dbReference type="Proteomes" id="UP000235145">
    <property type="component" value="Unassembled WGS sequence"/>
</dbReference>
<dbReference type="AlphaFoldDB" id="A0A9R1WHG8"/>
<dbReference type="Pfam" id="PF12937">
    <property type="entry name" value="F-box-like"/>
    <property type="match status" value="1"/>
</dbReference>
<organism evidence="2 3">
    <name type="scientific">Lactuca sativa</name>
    <name type="common">Garden lettuce</name>
    <dbReference type="NCBI Taxonomy" id="4236"/>
    <lineage>
        <taxon>Eukaryota</taxon>
        <taxon>Viridiplantae</taxon>
        <taxon>Streptophyta</taxon>
        <taxon>Embryophyta</taxon>
        <taxon>Tracheophyta</taxon>
        <taxon>Spermatophyta</taxon>
        <taxon>Magnoliopsida</taxon>
        <taxon>eudicotyledons</taxon>
        <taxon>Gunneridae</taxon>
        <taxon>Pentapetalae</taxon>
        <taxon>asterids</taxon>
        <taxon>campanulids</taxon>
        <taxon>Asterales</taxon>
        <taxon>Asteraceae</taxon>
        <taxon>Cichorioideae</taxon>
        <taxon>Cichorieae</taxon>
        <taxon>Lactucinae</taxon>
        <taxon>Lactuca</taxon>
    </lineage>
</organism>
<dbReference type="SUPFAM" id="SSF52047">
    <property type="entry name" value="RNI-like"/>
    <property type="match status" value="1"/>
</dbReference>
<keyword evidence="3" id="KW-1185">Reference proteome</keyword>
<reference evidence="2 3" key="1">
    <citation type="journal article" date="2017" name="Nat. Commun.">
        <title>Genome assembly with in vitro proximity ligation data and whole-genome triplication in lettuce.</title>
        <authorList>
            <person name="Reyes-Chin-Wo S."/>
            <person name="Wang Z."/>
            <person name="Yang X."/>
            <person name="Kozik A."/>
            <person name="Arikit S."/>
            <person name="Song C."/>
            <person name="Xia L."/>
            <person name="Froenicke L."/>
            <person name="Lavelle D.O."/>
            <person name="Truco M.J."/>
            <person name="Xia R."/>
            <person name="Zhu S."/>
            <person name="Xu C."/>
            <person name="Xu H."/>
            <person name="Xu X."/>
            <person name="Cox K."/>
            <person name="Korf I."/>
            <person name="Meyers B.C."/>
            <person name="Michelmore R.W."/>
        </authorList>
    </citation>
    <scope>NUCLEOTIDE SEQUENCE [LARGE SCALE GENOMIC DNA]</scope>
    <source>
        <strain evidence="3">cv. Salinas</strain>
        <tissue evidence="2">Seedlings</tissue>
    </source>
</reference>
<protein>
    <recommendedName>
        <fullName evidence="1">F-box domain-containing protein</fullName>
    </recommendedName>
</protein>
<sequence length="252" mass="29453">MRQQWQEKEQKRNWLVLPYDVIANILYRVGVYDILENAQKVCTTWHKICKDPAMWRVINMENNFEDVNRNERSLMQEMCKHVVDRSQGQLIDITVCDFVNKELLEYIADRSSQLRRLDHWHFAMWAESLKKFPLLEELSLYVTYISHKVIVAAGCFCPMLTTLKINYDLVWHCGDGIATAIGENLPQLKHLQLIGHIMLNNRLQAILDGCPKLELLDLRQCLCINLNGEFVKKSLEKIKCVKLPHESLQGCL</sequence>
<gene>
    <name evidence="2" type="ORF">LSAT_V11C100004220</name>
</gene>
<dbReference type="InterPro" id="IPR032675">
    <property type="entry name" value="LRR_dom_sf"/>
</dbReference>
<dbReference type="CDD" id="cd22164">
    <property type="entry name" value="F-box_AtSKIP19-like"/>
    <property type="match status" value="1"/>
</dbReference>
<dbReference type="InterPro" id="IPR001810">
    <property type="entry name" value="F-box_dom"/>
</dbReference>
<dbReference type="GO" id="GO:1905761">
    <property type="term" value="F:SCF ubiquitin ligase complex binding"/>
    <property type="evidence" value="ECO:0000318"/>
    <property type="project" value="GO_Central"/>
</dbReference>
<evidence type="ECO:0000313" key="3">
    <source>
        <dbReference type="Proteomes" id="UP000235145"/>
    </source>
</evidence>
<dbReference type="PROSITE" id="PS50181">
    <property type="entry name" value="FBOX"/>
    <property type="match status" value="1"/>
</dbReference>
<dbReference type="Pfam" id="PF24758">
    <property type="entry name" value="LRR_At5g56370"/>
    <property type="match status" value="1"/>
</dbReference>
<proteinExistence type="predicted"/>
<dbReference type="EMBL" id="NBSK02000001">
    <property type="protein sequence ID" value="KAJ0225290.1"/>
    <property type="molecule type" value="Genomic_DNA"/>
</dbReference>
<dbReference type="Gene3D" id="3.80.10.10">
    <property type="entry name" value="Ribonuclease Inhibitor"/>
    <property type="match status" value="1"/>
</dbReference>
<dbReference type="InterPro" id="IPR055411">
    <property type="entry name" value="LRR_FXL15/At3g58940/PEG3-like"/>
</dbReference>
<dbReference type="InterPro" id="IPR036047">
    <property type="entry name" value="F-box-like_dom_sf"/>
</dbReference>
<evidence type="ECO:0000313" key="2">
    <source>
        <dbReference type="EMBL" id="KAJ0225290.1"/>
    </source>
</evidence>
<dbReference type="SUPFAM" id="SSF81383">
    <property type="entry name" value="F-box domain"/>
    <property type="match status" value="1"/>
</dbReference>
<dbReference type="Gene3D" id="1.20.1280.50">
    <property type="match status" value="1"/>
</dbReference>
<accession>A0A9R1WHG8</accession>
<dbReference type="PANTHER" id="PTHR38926">
    <property type="entry name" value="F-BOX DOMAIN CONTAINING PROTEIN, EXPRESSED"/>
    <property type="match status" value="1"/>
</dbReference>
<dbReference type="PANTHER" id="PTHR38926:SF80">
    <property type="entry name" value="F-BOX DOMAIN, LEUCINE-RICH REPEAT DOMAIN SUPERFAMILY"/>
    <property type="match status" value="1"/>
</dbReference>
<name>A0A9R1WHG8_LACSA</name>
<feature type="domain" description="F-box" evidence="1">
    <location>
        <begin position="11"/>
        <end position="58"/>
    </location>
</feature>